<evidence type="ECO:0000313" key="3">
    <source>
        <dbReference type="Proteomes" id="UP000050949"/>
    </source>
</evidence>
<dbReference type="OrthoDB" id="9998048at2"/>
<evidence type="ECO:0000256" key="1">
    <source>
        <dbReference type="SAM" id="Phobius"/>
    </source>
</evidence>
<keyword evidence="1" id="KW-0472">Membrane</keyword>
<feature type="transmembrane region" description="Helical" evidence="1">
    <location>
        <begin position="6"/>
        <end position="22"/>
    </location>
</feature>
<proteinExistence type="predicted"/>
<dbReference type="Proteomes" id="UP000050949">
    <property type="component" value="Unassembled WGS sequence"/>
</dbReference>
<keyword evidence="1" id="KW-1133">Transmembrane helix</keyword>
<dbReference type="AlphaFoldDB" id="A0A0R1XDG3"/>
<accession>A0A0R1XDG3</accession>
<keyword evidence="1" id="KW-0812">Transmembrane</keyword>
<feature type="transmembrane region" description="Helical" evidence="1">
    <location>
        <begin position="62"/>
        <end position="81"/>
    </location>
</feature>
<protein>
    <submittedName>
        <fullName evidence="2">Uncharacterized protein</fullName>
    </submittedName>
</protein>
<feature type="transmembrane region" description="Helical" evidence="1">
    <location>
        <begin position="34"/>
        <end position="50"/>
    </location>
</feature>
<dbReference type="EMBL" id="AZFW01000136">
    <property type="protein sequence ID" value="KRM24748.1"/>
    <property type="molecule type" value="Genomic_DNA"/>
</dbReference>
<evidence type="ECO:0000313" key="2">
    <source>
        <dbReference type="EMBL" id="KRM24748.1"/>
    </source>
</evidence>
<name>A0A0R1XDG3_9LACO</name>
<organism evidence="2 3">
    <name type="scientific">Schleiferilactobacillus harbinensis DSM 16991</name>
    <dbReference type="NCBI Taxonomy" id="1122147"/>
    <lineage>
        <taxon>Bacteria</taxon>
        <taxon>Bacillati</taxon>
        <taxon>Bacillota</taxon>
        <taxon>Bacilli</taxon>
        <taxon>Lactobacillales</taxon>
        <taxon>Lactobacillaceae</taxon>
        <taxon>Schleiferilactobacillus</taxon>
    </lineage>
</organism>
<sequence>MTTEALELAAWFIVGMTGLYYVRAQPHFLSQGGNLLLSGVDILLIVGASYRLPIASDVTRSAIAAIAITLPAAVVMVWRWARQRRRTAAHH</sequence>
<reference evidence="2 3" key="1">
    <citation type="journal article" date="2015" name="Genome Announc.">
        <title>Expanding the biotechnology potential of lactobacilli through comparative genomics of 213 strains and associated genera.</title>
        <authorList>
            <person name="Sun Z."/>
            <person name="Harris H.M."/>
            <person name="McCann A."/>
            <person name="Guo C."/>
            <person name="Argimon S."/>
            <person name="Zhang W."/>
            <person name="Yang X."/>
            <person name="Jeffery I.B."/>
            <person name="Cooney J.C."/>
            <person name="Kagawa T.F."/>
            <person name="Liu W."/>
            <person name="Song Y."/>
            <person name="Salvetti E."/>
            <person name="Wrobel A."/>
            <person name="Rasinkangas P."/>
            <person name="Parkhill J."/>
            <person name="Rea M.C."/>
            <person name="O'Sullivan O."/>
            <person name="Ritari J."/>
            <person name="Douillard F.P."/>
            <person name="Paul Ross R."/>
            <person name="Yang R."/>
            <person name="Briner A.E."/>
            <person name="Felis G.E."/>
            <person name="de Vos W.M."/>
            <person name="Barrangou R."/>
            <person name="Klaenhammer T.R."/>
            <person name="Caufield P.W."/>
            <person name="Cui Y."/>
            <person name="Zhang H."/>
            <person name="O'Toole P.W."/>
        </authorList>
    </citation>
    <scope>NUCLEOTIDE SEQUENCE [LARGE SCALE GENOMIC DNA]</scope>
    <source>
        <strain evidence="2 3">DSM 16991</strain>
    </source>
</reference>
<comment type="caution">
    <text evidence="2">The sequence shown here is derived from an EMBL/GenBank/DDBJ whole genome shotgun (WGS) entry which is preliminary data.</text>
</comment>
<gene>
    <name evidence="2" type="ORF">FC91_GL001329</name>
</gene>
<dbReference type="RefSeq" id="WP_027828522.1">
    <property type="nucleotide sequence ID" value="NZ_AUEH01000021.1"/>
</dbReference>
<dbReference type="PATRIC" id="fig|1122147.4.peg.1380"/>